<feature type="non-terminal residue" evidence="1">
    <location>
        <position position="54"/>
    </location>
</feature>
<accession>A0A316GW10</accession>
<gene>
    <name evidence="1" type="ORF">LX99_04998</name>
</gene>
<name>A0A316GW10_9SPHI</name>
<dbReference type="Pfam" id="PF13551">
    <property type="entry name" value="HTH_29"/>
    <property type="match status" value="1"/>
</dbReference>
<dbReference type="AlphaFoldDB" id="A0A316GW10"/>
<dbReference type="RefSeq" id="WP_146203217.1">
    <property type="nucleotide sequence ID" value="NZ_QGHA01000020.1"/>
</dbReference>
<evidence type="ECO:0000313" key="1">
    <source>
        <dbReference type="EMBL" id="PWK66367.1"/>
    </source>
</evidence>
<dbReference type="EMBL" id="QGHA01000020">
    <property type="protein sequence ID" value="PWK66367.1"/>
    <property type="molecule type" value="Genomic_DNA"/>
</dbReference>
<dbReference type="Proteomes" id="UP000245678">
    <property type="component" value="Unassembled WGS sequence"/>
</dbReference>
<sequence length="54" mass="6152">MTIQAKIIKNKMGILELAEHLGNVSQACKVMGYSRDSFYRFKELYEQGGELALQ</sequence>
<organism evidence="1 2">
    <name type="scientific">Mucilaginibacter oryzae</name>
    <dbReference type="NCBI Taxonomy" id="468058"/>
    <lineage>
        <taxon>Bacteria</taxon>
        <taxon>Pseudomonadati</taxon>
        <taxon>Bacteroidota</taxon>
        <taxon>Sphingobacteriia</taxon>
        <taxon>Sphingobacteriales</taxon>
        <taxon>Sphingobacteriaceae</taxon>
        <taxon>Mucilaginibacter</taxon>
    </lineage>
</organism>
<reference evidence="1 2" key="1">
    <citation type="submission" date="2018-05" db="EMBL/GenBank/DDBJ databases">
        <title>Genomic Encyclopedia of Archaeal and Bacterial Type Strains, Phase II (KMG-II): from individual species to whole genera.</title>
        <authorList>
            <person name="Goeker M."/>
        </authorList>
    </citation>
    <scope>NUCLEOTIDE SEQUENCE [LARGE SCALE GENOMIC DNA]</scope>
    <source>
        <strain evidence="1 2">DSM 19975</strain>
    </source>
</reference>
<keyword evidence="2" id="KW-1185">Reference proteome</keyword>
<comment type="caution">
    <text evidence="1">The sequence shown here is derived from an EMBL/GenBank/DDBJ whole genome shotgun (WGS) entry which is preliminary data.</text>
</comment>
<proteinExistence type="predicted"/>
<protein>
    <submittedName>
        <fullName evidence="1">Winged helix-turn helix protein</fullName>
    </submittedName>
</protein>
<evidence type="ECO:0000313" key="2">
    <source>
        <dbReference type="Proteomes" id="UP000245678"/>
    </source>
</evidence>